<dbReference type="Proteomes" id="UP000075288">
    <property type="component" value="Unassembled WGS sequence"/>
</dbReference>
<gene>
    <name evidence="1" type="ORF">B4098_3022</name>
</gene>
<reference evidence="1 2" key="1">
    <citation type="submission" date="2016-01" db="EMBL/GenBank/DDBJ databases">
        <title>Genome Sequences of Twelve Sporeforming Bacillus Species Isolated from Foods.</title>
        <authorList>
            <person name="Berendsen E.M."/>
            <person name="Wells-Bennik M.H."/>
            <person name="Krawcyk A.O."/>
            <person name="De Jong A."/>
            <person name="Holsappel S."/>
            <person name="Eijlander R.T."/>
            <person name="Kuipers O.P."/>
        </authorList>
    </citation>
    <scope>NUCLEOTIDE SEQUENCE [LARGE SCALE GENOMIC DNA]</scope>
    <source>
        <strain evidence="1 2">B4098</strain>
    </source>
</reference>
<evidence type="ECO:0000313" key="2">
    <source>
        <dbReference type="Proteomes" id="UP000075288"/>
    </source>
</evidence>
<proteinExistence type="predicted"/>
<comment type="caution">
    <text evidence="1">The sequence shown here is derived from an EMBL/GenBank/DDBJ whole genome shotgun (WGS) entry which is preliminary data.</text>
</comment>
<dbReference type="EMBL" id="LQYG01000083">
    <property type="protein sequence ID" value="KYC60778.1"/>
    <property type="molecule type" value="Genomic_DNA"/>
</dbReference>
<sequence>MLLLYHIAEDKTNVSSKKILTKNRRSFYNRTGDWTNEYSREEDGDVTIMEKV</sequence>
<evidence type="ECO:0000313" key="1">
    <source>
        <dbReference type="EMBL" id="KYC60778.1"/>
    </source>
</evidence>
<name>A0A150JUP8_HEYCO</name>
<dbReference type="AlphaFoldDB" id="A0A150JUP8"/>
<organism evidence="1 2">
    <name type="scientific">Heyndrickxia coagulans</name>
    <name type="common">Weizmannia coagulans</name>
    <dbReference type="NCBI Taxonomy" id="1398"/>
    <lineage>
        <taxon>Bacteria</taxon>
        <taxon>Bacillati</taxon>
        <taxon>Bacillota</taxon>
        <taxon>Bacilli</taxon>
        <taxon>Bacillales</taxon>
        <taxon>Bacillaceae</taxon>
        <taxon>Heyndrickxia</taxon>
    </lineage>
</organism>
<accession>A0A150JUP8</accession>
<protein>
    <submittedName>
        <fullName evidence="1">Uncharacterized protein</fullName>
    </submittedName>
</protein>